<keyword evidence="2" id="KW-0238">DNA-binding</keyword>
<keyword evidence="1" id="KW-0805">Transcription regulation</keyword>
<keyword evidence="7" id="KW-1185">Reference proteome</keyword>
<dbReference type="InterPro" id="IPR036388">
    <property type="entry name" value="WH-like_DNA-bd_sf"/>
</dbReference>
<evidence type="ECO:0000259" key="5">
    <source>
        <dbReference type="PROSITE" id="PS50949"/>
    </source>
</evidence>
<dbReference type="SMART" id="SM00345">
    <property type="entry name" value="HTH_GNTR"/>
    <property type="match status" value="1"/>
</dbReference>
<dbReference type="PROSITE" id="PS50949">
    <property type="entry name" value="HTH_GNTR"/>
    <property type="match status" value="1"/>
</dbReference>
<evidence type="ECO:0000256" key="4">
    <source>
        <dbReference type="SAM" id="MobiDB-lite"/>
    </source>
</evidence>
<protein>
    <submittedName>
        <fullName evidence="6">GntR family transcriptional repressor for pyruvate dehydrogenase complex</fullName>
    </submittedName>
</protein>
<evidence type="ECO:0000256" key="1">
    <source>
        <dbReference type="ARBA" id="ARBA00023015"/>
    </source>
</evidence>
<dbReference type="PANTHER" id="PTHR43537">
    <property type="entry name" value="TRANSCRIPTIONAL REGULATOR, GNTR FAMILY"/>
    <property type="match status" value="1"/>
</dbReference>
<proteinExistence type="predicted"/>
<dbReference type="AlphaFoldDB" id="A0A7W8MUF6"/>
<name>A0A7W8MUF6_9BACT</name>
<dbReference type="Gene3D" id="1.20.120.530">
    <property type="entry name" value="GntR ligand-binding domain-like"/>
    <property type="match status" value="1"/>
</dbReference>
<dbReference type="Pfam" id="PF07729">
    <property type="entry name" value="FCD"/>
    <property type="match status" value="1"/>
</dbReference>
<dbReference type="CDD" id="cd07377">
    <property type="entry name" value="WHTH_GntR"/>
    <property type="match status" value="1"/>
</dbReference>
<dbReference type="EMBL" id="JACHDY010000007">
    <property type="protein sequence ID" value="MBB5319244.1"/>
    <property type="molecule type" value="Genomic_DNA"/>
</dbReference>
<dbReference type="PANTHER" id="PTHR43537:SF5">
    <property type="entry name" value="UXU OPERON TRANSCRIPTIONAL REGULATOR"/>
    <property type="match status" value="1"/>
</dbReference>
<evidence type="ECO:0000256" key="3">
    <source>
        <dbReference type="ARBA" id="ARBA00023163"/>
    </source>
</evidence>
<dbReference type="Gene3D" id="1.10.10.10">
    <property type="entry name" value="Winged helix-like DNA-binding domain superfamily/Winged helix DNA-binding domain"/>
    <property type="match status" value="1"/>
</dbReference>
<dbReference type="InterPro" id="IPR008920">
    <property type="entry name" value="TF_FadR/GntR_C"/>
</dbReference>
<dbReference type="Proteomes" id="UP000568106">
    <property type="component" value="Unassembled WGS sequence"/>
</dbReference>
<dbReference type="SUPFAM" id="SSF48008">
    <property type="entry name" value="GntR ligand-binding domain-like"/>
    <property type="match status" value="1"/>
</dbReference>
<comment type="caution">
    <text evidence="6">The sequence shown here is derived from an EMBL/GenBank/DDBJ whole genome shotgun (WGS) entry which is preliminary data.</text>
</comment>
<feature type="domain" description="HTH gntR-type" evidence="5">
    <location>
        <begin position="35"/>
        <end position="103"/>
    </location>
</feature>
<dbReference type="InterPro" id="IPR000524">
    <property type="entry name" value="Tscrpt_reg_HTH_GntR"/>
</dbReference>
<accession>A0A7W8MUF6</accession>
<evidence type="ECO:0000313" key="6">
    <source>
        <dbReference type="EMBL" id="MBB5319244.1"/>
    </source>
</evidence>
<reference evidence="6" key="1">
    <citation type="submission" date="2020-08" db="EMBL/GenBank/DDBJ databases">
        <title>Genomic Encyclopedia of Type Strains, Phase IV (KMG-V): Genome sequencing to study the core and pangenomes of soil and plant-associated prokaryotes.</title>
        <authorList>
            <person name="Whitman W."/>
        </authorList>
    </citation>
    <scope>NUCLEOTIDE SEQUENCE [LARGE SCALE GENOMIC DNA]</scope>
    <source>
        <strain evidence="6">M8UP27</strain>
    </source>
</reference>
<dbReference type="SUPFAM" id="SSF46785">
    <property type="entry name" value="Winged helix' DNA-binding domain"/>
    <property type="match status" value="1"/>
</dbReference>
<evidence type="ECO:0000256" key="2">
    <source>
        <dbReference type="ARBA" id="ARBA00023125"/>
    </source>
</evidence>
<dbReference type="Pfam" id="PF00392">
    <property type="entry name" value="GntR"/>
    <property type="match status" value="1"/>
</dbReference>
<evidence type="ECO:0000313" key="7">
    <source>
        <dbReference type="Proteomes" id="UP000568106"/>
    </source>
</evidence>
<dbReference type="PRINTS" id="PR00035">
    <property type="entry name" value="HTHGNTR"/>
</dbReference>
<dbReference type="SMART" id="SM00895">
    <property type="entry name" value="FCD"/>
    <property type="match status" value="1"/>
</dbReference>
<organism evidence="6 7">
    <name type="scientific">Tunturiibacter empetritectus</name>
    <dbReference type="NCBI Taxonomy" id="3069691"/>
    <lineage>
        <taxon>Bacteria</taxon>
        <taxon>Pseudomonadati</taxon>
        <taxon>Acidobacteriota</taxon>
        <taxon>Terriglobia</taxon>
        <taxon>Terriglobales</taxon>
        <taxon>Acidobacteriaceae</taxon>
        <taxon>Tunturiibacter</taxon>
    </lineage>
</organism>
<dbReference type="GO" id="GO:0003677">
    <property type="term" value="F:DNA binding"/>
    <property type="evidence" value="ECO:0007669"/>
    <property type="project" value="UniProtKB-KW"/>
</dbReference>
<dbReference type="InterPro" id="IPR036390">
    <property type="entry name" value="WH_DNA-bd_sf"/>
</dbReference>
<feature type="region of interest" description="Disordered" evidence="4">
    <location>
        <begin position="250"/>
        <end position="269"/>
    </location>
</feature>
<gene>
    <name evidence="6" type="ORF">HDF09_003950</name>
</gene>
<dbReference type="InterPro" id="IPR011711">
    <property type="entry name" value="GntR_C"/>
</dbReference>
<keyword evidence="3" id="KW-0804">Transcription</keyword>
<dbReference type="GO" id="GO:0003700">
    <property type="term" value="F:DNA-binding transcription factor activity"/>
    <property type="evidence" value="ECO:0007669"/>
    <property type="project" value="InterPro"/>
</dbReference>
<sequence>MAISTHGVLYSVSTTTTLKSGQTKGIPMYKVVRTARLYEQIVQQIEQSIKDGKLKPGDQLPAERELALEFGVSRTAVREAVKTLSEKGLVEAYSGRGTFVSTGKSQAIRHSLNSFLKSGDLEDSDYVAEMREILEPEFTALAATRIEEQHLIMMREAVAVMDRSMKNPDAYIEADLDFHLALAEAAGNPLILSLLDSLVGVLREQRLGIFAVTGGPERGQVHHKLILEAIEKRSASSARKAMRAHLQQVHQDSKVSAVMKNKSPKRQSS</sequence>
<keyword evidence="6" id="KW-0670">Pyruvate</keyword>